<gene>
    <name evidence="3" type="ORF">KI387_023006</name>
</gene>
<proteinExistence type="predicted"/>
<feature type="non-terminal residue" evidence="3">
    <location>
        <position position="1"/>
    </location>
</feature>
<dbReference type="PROSITE" id="PS00329">
    <property type="entry name" value="HSP70_2"/>
    <property type="match status" value="1"/>
</dbReference>
<dbReference type="Gene3D" id="3.30.420.40">
    <property type="match status" value="1"/>
</dbReference>
<evidence type="ECO:0000313" key="3">
    <source>
        <dbReference type="EMBL" id="KAH9314379.1"/>
    </source>
</evidence>
<dbReference type="FunFam" id="3.90.640.10:FF:000002">
    <property type="entry name" value="Heat shock 70 kDa"/>
    <property type="match status" value="1"/>
</dbReference>
<evidence type="ECO:0008006" key="5">
    <source>
        <dbReference type="Google" id="ProtNLM"/>
    </source>
</evidence>
<dbReference type="AlphaFoldDB" id="A0AA38G1D6"/>
<evidence type="ECO:0000313" key="4">
    <source>
        <dbReference type="Proteomes" id="UP000824469"/>
    </source>
</evidence>
<dbReference type="InterPro" id="IPR043129">
    <property type="entry name" value="ATPase_NBD"/>
</dbReference>
<reference evidence="3 4" key="1">
    <citation type="journal article" date="2021" name="Nat. Plants">
        <title>The Taxus genome provides insights into paclitaxel biosynthesis.</title>
        <authorList>
            <person name="Xiong X."/>
            <person name="Gou J."/>
            <person name="Liao Q."/>
            <person name="Li Y."/>
            <person name="Zhou Q."/>
            <person name="Bi G."/>
            <person name="Li C."/>
            <person name="Du R."/>
            <person name="Wang X."/>
            <person name="Sun T."/>
            <person name="Guo L."/>
            <person name="Liang H."/>
            <person name="Lu P."/>
            <person name="Wu Y."/>
            <person name="Zhang Z."/>
            <person name="Ro D.K."/>
            <person name="Shang Y."/>
            <person name="Huang S."/>
            <person name="Yan J."/>
        </authorList>
    </citation>
    <scope>NUCLEOTIDE SEQUENCE [LARGE SCALE GENOMIC DNA]</scope>
    <source>
        <strain evidence="3">Ta-2019</strain>
    </source>
</reference>
<sequence length="137" mass="15543">GRTFHTARGLARIIVIFDLGGGAFYVSVLGFKGGKSDVKVVRGDMHLGGEDFNKRMVEHCIKLFKRKYKVDASKSAKALWRLYSECERAKRILSSATKIVIAIDSLFQGKDFHARIKRAKFEELNADLFEKCMKILE</sequence>
<dbReference type="Gene3D" id="3.90.640.10">
    <property type="entry name" value="Actin, Chain A, domain 4"/>
    <property type="match status" value="1"/>
</dbReference>
<dbReference type="SMR" id="A0AA38G1D6"/>
<dbReference type="InterPro" id="IPR018181">
    <property type="entry name" value="Heat_shock_70_CS"/>
</dbReference>
<dbReference type="GO" id="GO:0140662">
    <property type="term" value="F:ATP-dependent protein folding chaperone"/>
    <property type="evidence" value="ECO:0007669"/>
    <property type="project" value="InterPro"/>
</dbReference>
<accession>A0AA38G1D6</accession>
<keyword evidence="4" id="KW-1185">Reference proteome</keyword>
<dbReference type="SUPFAM" id="SSF53067">
    <property type="entry name" value="Actin-like ATPase domain"/>
    <property type="match status" value="1"/>
</dbReference>
<dbReference type="EMBL" id="JAHRHJ020000005">
    <property type="protein sequence ID" value="KAH9314379.1"/>
    <property type="molecule type" value="Genomic_DNA"/>
</dbReference>
<evidence type="ECO:0000256" key="1">
    <source>
        <dbReference type="ARBA" id="ARBA00022741"/>
    </source>
</evidence>
<name>A0AA38G1D6_TAXCH</name>
<organism evidence="3 4">
    <name type="scientific">Taxus chinensis</name>
    <name type="common">Chinese yew</name>
    <name type="synonym">Taxus wallichiana var. chinensis</name>
    <dbReference type="NCBI Taxonomy" id="29808"/>
    <lineage>
        <taxon>Eukaryota</taxon>
        <taxon>Viridiplantae</taxon>
        <taxon>Streptophyta</taxon>
        <taxon>Embryophyta</taxon>
        <taxon>Tracheophyta</taxon>
        <taxon>Spermatophyta</taxon>
        <taxon>Pinopsida</taxon>
        <taxon>Pinidae</taxon>
        <taxon>Conifers II</taxon>
        <taxon>Cupressales</taxon>
        <taxon>Taxaceae</taxon>
        <taxon>Taxus</taxon>
    </lineage>
</organism>
<keyword evidence="1" id="KW-0547">Nucleotide-binding</keyword>
<evidence type="ECO:0000256" key="2">
    <source>
        <dbReference type="ARBA" id="ARBA00022840"/>
    </source>
</evidence>
<dbReference type="GO" id="GO:0005524">
    <property type="term" value="F:ATP binding"/>
    <property type="evidence" value="ECO:0007669"/>
    <property type="project" value="UniProtKB-KW"/>
</dbReference>
<dbReference type="Proteomes" id="UP000824469">
    <property type="component" value="Unassembled WGS sequence"/>
</dbReference>
<comment type="caution">
    <text evidence="3">The sequence shown here is derived from an EMBL/GenBank/DDBJ whole genome shotgun (WGS) entry which is preliminary data.</text>
</comment>
<protein>
    <recommendedName>
        <fullName evidence="5">Heat shock protein 70</fullName>
    </recommendedName>
</protein>
<dbReference type="InterPro" id="IPR013126">
    <property type="entry name" value="Hsp_70_fam"/>
</dbReference>
<dbReference type="OMA" id="KCTEMVE"/>
<dbReference type="Pfam" id="PF00012">
    <property type="entry name" value="HSP70"/>
    <property type="match status" value="1"/>
</dbReference>
<dbReference type="PANTHER" id="PTHR19375">
    <property type="entry name" value="HEAT SHOCK PROTEIN 70KDA"/>
    <property type="match status" value="1"/>
</dbReference>
<keyword evidence="2" id="KW-0067">ATP-binding</keyword>